<dbReference type="EMBL" id="JBHTJL010000001">
    <property type="protein sequence ID" value="MFD1061616.1"/>
    <property type="molecule type" value="Genomic_DNA"/>
</dbReference>
<reference evidence="2" key="1">
    <citation type="journal article" date="2019" name="Int. J. Syst. Evol. Microbiol.">
        <title>The Global Catalogue of Microorganisms (GCM) 10K type strain sequencing project: providing services to taxonomists for standard genome sequencing and annotation.</title>
        <authorList>
            <consortium name="The Broad Institute Genomics Platform"/>
            <consortium name="The Broad Institute Genome Sequencing Center for Infectious Disease"/>
            <person name="Wu L."/>
            <person name="Ma J."/>
        </authorList>
    </citation>
    <scope>NUCLEOTIDE SEQUENCE [LARGE SCALE GENOMIC DNA]</scope>
    <source>
        <strain evidence="2">CCUG 62215</strain>
    </source>
</reference>
<proteinExistence type="predicted"/>
<accession>A0ABW3N5W0</accession>
<name>A0ABW3N5W0_9FLAO</name>
<dbReference type="RefSeq" id="WP_386126697.1">
    <property type="nucleotide sequence ID" value="NZ_JBHTJL010000001.1"/>
</dbReference>
<dbReference type="Proteomes" id="UP001597013">
    <property type="component" value="Unassembled WGS sequence"/>
</dbReference>
<organism evidence="1 2">
    <name type="scientific">Winogradskyella litorisediminis</name>
    <dbReference type="NCBI Taxonomy" id="1156618"/>
    <lineage>
        <taxon>Bacteria</taxon>
        <taxon>Pseudomonadati</taxon>
        <taxon>Bacteroidota</taxon>
        <taxon>Flavobacteriia</taxon>
        <taxon>Flavobacteriales</taxon>
        <taxon>Flavobacteriaceae</taxon>
        <taxon>Winogradskyella</taxon>
    </lineage>
</organism>
<gene>
    <name evidence="1" type="ORF">ACFQ1Q_00040</name>
</gene>
<sequence length="213" mass="24225">MKCLTLIFVLTLCSCSNGQKKTDIDGLTIDPNIKSQVEKHIEEKPEFEGFGNFMQVYGNSLYVESYENDSLVISSTDFSKKLPFKSFYLWDKDTLGINGAYGLFGGTGFYIKIADKKAELFHMLSSDDFPTYAYKENDSLIMRLEVPCSDTKIVLSEIPDSTKNQIIYGLVEFKSDDFYSASGVFLEGEEPKRKKTRNNMKIYFKSGLLKTNE</sequence>
<dbReference type="PROSITE" id="PS51257">
    <property type="entry name" value="PROKAR_LIPOPROTEIN"/>
    <property type="match status" value="1"/>
</dbReference>
<keyword evidence="2" id="KW-1185">Reference proteome</keyword>
<evidence type="ECO:0000313" key="2">
    <source>
        <dbReference type="Proteomes" id="UP001597013"/>
    </source>
</evidence>
<evidence type="ECO:0000313" key="1">
    <source>
        <dbReference type="EMBL" id="MFD1061616.1"/>
    </source>
</evidence>
<evidence type="ECO:0008006" key="3">
    <source>
        <dbReference type="Google" id="ProtNLM"/>
    </source>
</evidence>
<comment type="caution">
    <text evidence="1">The sequence shown here is derived from an EMBL/GenBank/DDBJ whole genome shotgun (WGS) entry which is preliminary data.</text>
</comment>
<protein>
    <recommendedName>
        <fullName evidence="3">Lipoprotein</fullName>
    </recommendedName>
</protein>